<dbReference type="EMBL" id="JAIWYP010000012">
    <property type="protein sequence ID" value="KAH3727503.1"/>
    <property type="molecule type" value="Genomic_DNA"/>
</dbReference>
<dbReference type="Proteomes" id="UP000828390">
    <property type="component" value="Unassembled WGS sequence"/>
</dbReference>
<dbReference type="AlphaFoldDB" id="A0A9D4CLC4"/>
<sequence length="85" mass="9143">MESLVKVIDICKTAQKHINIATDLLSAHAISGCDTVAGYCGIGKGTVIKMLNTGKSIRLFGDMTACYERNCEGSDNICLSMLWKA</sequence>
<organism evidence="1 2">
    <name type="scientific">Dreissena polymorpha</name>
    <name type="common">Zebra mussel</name>
    <name type="synonym">Mytilus polymorpha</name>
    <dbReference type="NCBI Taxonomy" id="45954"/>
    <lineage>
        <taxon>Eukaryota</taxon>
        <taxon>Metazoa</taxon>
        <taxon>Spiralia</taxon>
        <taxon>Lophotrochozoa</taxon>
        <taxon>Mollusca</taxon>
        <taxon>Bivalvia</taxon>
        <taxon>Autobranchia</taxon>
        <taxon>Heteroconchia</taxon>
        <taxon>Euheterodonta</taxon>
        <taxon>Imparidentia</taxon>
        <taxon>Neoheterodontei</taxon>
        <taxon>Myida</taxon>
        <taxon>Dreissenoidea</taxon>
        <taxon>Dreissenidae</taxon>
        <taxon>Dreissena</taxon>
    </lineage>
</organism>
<reference evidence="1" key="1">
    <citation type="journal article" date="2019" name="bioRxiv">
        <title>The Genome of the Zebra Mussel, Dreissena polymorpha: A Resource for Invasive Species Research.</title>
        <authorList>
            <person name="McCartney M.A."/>
            <person name="Auch B."/>
            <person name="Kono T."/>
            <person name="Mallez S."/>
            <person name="Zhang Y."/>
            <person name="Obille A."/>
            <person name="Becker A."/>
            <person name="Abrahante J.E."/>
            <person name="Garbe J."/>
            <person name="Badalamenti J.P."/>
            <person name="Herman A."/>
            <person name="Mangelson H."/>
            <person name="Liachko I."/>
            <person name="Sullivan S."/>
            <person name="Sone E.D."/>
            <person name="Koren S."/>
            <person name="Silverstein K.A.T."/>
            <person name="Beckman K.B."/>
            <person name="Gohl D.M."/>
        </authorList>
    </citation>
    <scope>NUCLEOTIDE SEQUENCE</scope>
    <source>
        <strain evidence="1">Duluth1</strain>
        <tissue evidence="1">Whole animal</tissue>
    </source>
</reference>
<proteinExistence type="predicted"/>
<name>A0A9D4CLC4_DREPO</name>
<protein>
    <submittedName>
        <fullName evidence="1">Uncharacterized protein</fullName>
    </submittedName>
</protein>
<evidence type="ECO:0000313" key="2">
    <source>
        <dbReference type="Proteomes" id="UP000828390"/>
    </source>
</evidence>
<reference evidence="1" key="2">
    <citation type="submission" date="2020-11" db="EMBL/GenBank/DDBJ databases">
        <authorList>
            <person name="McCartney M.A."/>
            <person name="Auch B."/>
            <person name="Kono T."/>
            <person name="Mallez S."/>
            <person name="Becker A."/>
            <person name="Gohl D.M."/>
            <person name="Silverstein K.A.T."/>
            <person name="Koren S."/>
            <person name="Bechman K.B."/>
            <person name="Herman A."/>
            <person name="Abrahante J.E."/>
            <person name="Garbe J."/>
        </authorList>
    </citation>
    <scope>NUCLEOTIDE SEQUENCE</scope>
    <source>
        <strain evidence="1">Duluth1</strain>
        <tissue evidence="1">Whole animal</tissue>
    </source>
</reference>
<keyword evidence="2" id="KW-1185">Reference proteome</keyword>
<gene>
    <name evidence="1" type="ORF">DPMN_053442</name>
</gene>
<evidence type="ECO:0000313" key="1">
    <source>
        <dbReference type="EMBL" id="KAH3727503.1"/>
    </source>
</evidence>
<comment type="caution">
    <text evidence="1">The sequence shown here is derived from an EMBL/GenBank/DDBJ whole genome shotgun (WGS) entry which is preliminary data.</text>
</comment>
<accession>A0A9D4CLC4</accession>